<dbReference type="Proteomes" id="UP001239111">
    <property type="component" value="Chromosome 1"/>
</dbReference>
<protein>
    <submittedName>
        <fullName evidence="1">Uncharacterized protein</fullName>
    </submittedName>
</protein>
<comment type="caution">
    <text evidence="1">The sequence shown here is derived from an EMBL/GenBank/DDBJ whole genome shotgun (WGS) entry which is preliminary data.</text>
</comment>
<gene>
    <name evidence="1" type="ORF">QAD02_019291</name>
</gene>
<sequence>MPLKLLRASLNLHLIVRRIHEPSQVRVRFAPSPTGYLHLGGLRTALYNYLFTRAHNGQFILRIEDTDQSRVIPGAFEQLHKDLIWAGIIPDEDPIRGGPYGPYLQSKRVDLYKEQVRILLENRAAYKCFCSEKRLDMMRKKAVQERQIPRYDNRCRHFSDEEVETRIRRGETYCIRFKLHPTPEPFEDMVYGAVTYDVSINEGDPVIFKSDGFPTYHFANVVDDHFMKISHVLRGVEWQISTPKHLLIYKAFGWDPPQYAHLPLITNPDGTKLSKRQNDITVEHYRRDGIFPLALINYITVAGGGFNREQNLSNFYTYQHLIQMFDISKLNSNSSRLNPDKLLEFNRMELKNLLDNKNNHSFLVERVSKLIQEAFPDKVSDGSLQLDPHHIISTLRWAHNRIFKLSDLVNKDLRFLWVKPKEDSEKLKYLEKVDILSEKLERLDERGFCKESLKTCLRDFASNNDVPFPDLMRTLRSLLSGLKVKYPSAFITKASSPCAVWSLTFIFLARQISEHS</sequence>
<organism evidence="1 2">
    <name type="scientific">Eretmocerus hayati</name>
    <dbReference type="NCBI Taxonomy" id="131215"/>
    <lineage>
        <taxon>Eukaryota</taxon>
        <taxon>Metazoa</taxon>
        <taxon>Ecdysozoa</taxon>
        <taxon>Arthropoda</taxon>
        <taxon>Hexapoda</taxon>
        <taxon>Insecta</taxon>
        <taxon>Pterygota</taxon>
        <taxon>Neoptera</taxon>
        <taxon>Endopterygota</taxon>
        <taxon>Hymenoptera</taxon>
        <taxon>Apocrita</taxon>
        <taxon>Proctotrupomorpha</taxon>
        <taxon>Chalcidoidea</taxon>
        <taxon>Aphelinidae</taxon>
        <taxon>Aphelininae</taxon>
        <taxon>Eretmocerus</taxon>
    </lineage>
</organism>
<accession>A0ACC2PIS0</accession>
<reference evidence="1" key="1">
    <citation type="submission" date="2023-04" db="EMBL/GenBank/DDBJ databases">
        <title>A chromosome-level genome assembly of the parasitoid wasp Eretmocerus hayati.</title>
        <authorList>
            <person name="Zhong Y."/>
            <person name="Liu S."/>
            <person name="Liu Y."/>
        </authorList>
    </citation>
    <scope>NUCLEOTIDE SEQUENCE</scope>
    <source>
        <strain evidence="1">ZJU_SS_LIU_2023</strain>
    </source>
</reference>
<evidence type="ECO:0000313" key="1">
    <source>
        <dbReference type="EMBL" id="KAJ8683499.1"/>
    </source>
</evidence>
<evidence type="ECO:0000313" key="2">
    <source>
        <dbReference type="Proteomes" id="UP001239111"/>
    </source>
</evidence>
<name>A0ACC2PIS0_9HYME</name>
<keyword evidence="2" id="KW-1185">Reference proteome</keyword>
<dbReference type="EMBL" id="CM056741">
    <property type="protein sequence ID" value="KAJ8683499.1"/>
    <property type="molecule type" value="Genomic_DNA"/>
</dbReference>
<proteinExistence type="predicted"/>